<evidence type="ECO:0000256" key="3">
    <source>
        <dbReference type="ARBA" id="ARBA00022679"/>
    </source>
</evidence>
<evidence type="ECO:0000313" key="8">
    <source>
        <dbReference type="EMBL" id="SFL91072.1"/>
    </source>
</evidence>
<dbReference type="InterPro" id="IPR001525">
    <property type="entry name" value="C5_MeTfrase"/>
</dbReference>
<dbReference type="SUPFAM" id="SSF53335">
    <property type="entry name" value="S-adenosyl-L-methionine-dependent methyltransferases"/>
    <property type="match status" value="1"/>
</dbReference>
<evidence type="ECO:0000256" key="1">
    <source>
        <dbReference type="ARBA" id="ARBA00011975"/>
    </source>
</evidence>
<dbReference type="PROSITE" id="PS00095">
    <property type="entry name" value="C5_MTASE_2"/>
    <property type="match status" value="1"/>
</dbReference>
<dbReference type="AlphaFoldDB" id="A0A1I4LJD3"/>
<dbReference type="GO" id="GO:0032259">
    <property type="term" value="P:methylation"/>
    <property type="evidence" value="ECO:0007669"/>
    <property type="project" value="UniProtKB-KW"/>
</dbReference>
<dbReference type="GO" id="GO:0003677">
    <property type="term" value="F:DNA binding"/>
    <property type="evidence" value="ECO:0007669"/>
    <property type="project" value="TreeGrafter"/>
</dbReference>
<accession>A0A1I4LJD3</accession>
<dbReference type="GO" id="GO:0003886">
    <property type="term" value="F:DNA (cytosine-5-)-methyltransferase activity"/>
    <property type="evidence" value="ECO:0007669"/>
    <property type="project" value="UniProtKB-EC"/>
</dbReference>
<dbReference type="Gene3D" id="3.90.120.10">
    <property type="entry name" value="DNA Methylase, subunit A, domain 2"/>
    <property type="match status" value="1"/>
</dbReference>
<dbReference type="RefSeq" id="WP_090926567.1">
    <property type="nucleotide sequence ID" value="NZ_FOTY01000008.1"/>
</dbReference>
<evidence type="ECO:0000256" key="6">
    <source>
        <dbReference type="PROSITE-ProRule" id="PRU01016"/>
    </source>
</evidence>
<proteinExistence type="inferred from homology"/>
<dbReference type="Gene3D" id="3.40.50.150">
    <property type="entry name" value="Vaccinia Virus protein VP39"/>
    <property type="match status" value="1"/>
</dbReference>
<dbReference type="GO" id="GO:0044027">
    <property type="term" value="P:negative regulation of gene expression via chromosomal CpG island methylation"/>
    <property type="evidence" value="ECO:0007669"/>
    <property type="project" value="TreeGrafter"/>
</dbReference>
<dbReference type="PANTHER" id="PTHR10629:SF52">
    <property type="entry name" value="DNA (CYTOSINE-5)-METHYLTRANSFERASE 1"/>
    <property type="match status" value="1"/>
</dbReference>
<dbReference type="OrthoDB" id="9813719at2"/>
<feature type="active site" evidence="6">
    <location>
        <position position="101"/>
    </location>
</feature>
<name>A0A1I4LJD3_9BACI</name>
<evidence type="ECO:0000256" key="2">
    <source>
        <dbReference type="ARBA" id="ARBA00022603"/>
    </source>
</evidence>
<dbReference type="Pfam" id="PF00145">
    <property type="entry name" value="DNA_methylase"/>
    <property type="match status" value="1"/>
</dbReference>
<reference evidence="8 9" key="1">
    <citation type="submission" date="2016-10" db="EMBL/GenBank/DDBJ databases">
        <authorList>
            <person name="de Groot N.N."/>
        </authorList>
    </citation>
    <scope>NUCLEOTIDE SEQUENCE [LARGE SCALE GENOMIC DNA]</scope>
    <source>
        <strain evidence="8 9">CGMCC 1.6134</strain>
    </source>
</reference>
<dbReference type="PRINTS" id="PR00105">
    <property type="entry name" value="C5METTRFRASE"/>
</dbReference>
<dbReference type="STRING" id="266892.SAMN04488054_1089"/>
<evidence type="ECO:0000256" key="4">
    <source>
        <dbReference type="ARBA" id="ARBA00022691"/>
    </source>
</evidence>
<keyword evidence="9" id="KW-1185">Reference proteome</keyword>
<comment type="similarity">
    <text evidence="6 7">Belongs to the class I-like SAM-binding methyltransferase superfamily. C5-methyltransferase family.</text>
</comment>
<evidence type="ECO:0000256" key="7">
    <source>
        <dbReference type="RuleBase" id="RU000416"/>
    </source>
</evidence>
<keyword evidence="5" id="KW-0680">Restriction system</keyword>
<dbReference type="EMBL" id="FOTY01000008">
    <property type="protein sequence ID" value="SFL91072.1"/>
    <property type="molecule type" value="Genomic_DNA"/>
</dbReference>
<dbReference type="Proteomes" id="UP000199668">
    <property type="component" value="Unassembled WGS sequence"/>
</dbReference>
<dbReference type="GO" id="GO:0009307">
    <property type="term" value="P:DNA restriction-modification system"/>
    <property type="evidence" value="ECO:0007669"/>
    <property type="project" value="UniProtKB-KW"/>
</dbReference>
<evidence type="ECO:0000256" key="5">
    <source>
        <dbReference type="ARBA" id="ARBA00022747"/>
    </source>
</evidence>
<keyword evidence="3 6" id="KW-0808">Transferase</keyword>
<organism evidence="8 9">
    <name type="scientific">Salibacterium qingdaonense</name>
    <dbReference type="NCBI Taxonomy" id="266892"/>
    <lineage>
        <taxon>Bacteria</taxon>
        <taxon>Bacillati</taxon>
        <taxon>Bacillota</taxon>
        <taxon>Bacilli</taxon>
        <taxon>Bacillales</taxon>
        <taxon>Bacillaceae</taxon>
    </lineage>
</organism>
<protein>
    <recommendedName>
        <fullName evidence="1">DNA (cytosine-5-)-methyltransferase</fullName>
        <ecNumber evidence="1">2.1.1.37</ecNumber>
    </recommendedName>
</protein>
<keyword evidence="2 6" id="KW-0489">Methyltransferase</keyword>
<gene>
    <name evidence="8" type="ORF">SAMN04488054_1089</name>
</gene>
<dbReference type="PROSITE" id="PS51679">
    <property type="entry name" value="SAM_MT_C5"/>
    <property type="match status" value="1"/>
</dbReference>
<dbReference type="InterPro" id="IPR031303">
    <property type="entry name" value="C5_meth_CS"/>
</dbReference>
<dbReference type="InterPro" id="IPR050390">
    <property type="entry name" value="C5-Methyltransferase"/>
</dbReference>
<sequence length="464" mass="52991">MPENFSNTSSRNNYSRKLPKIVDLFSGCGGFSYGFKMAGYDVTGGLDNDESAVNTASYNLHWKDGIDRDHFRSDVRDFDLDKLSSELPDDEPLLVLGGPPCQAYSQIGRAKLRSLGDERIHTKDQRGMLFEDFIQGVVDLNADMAVMENVLESVNYGGLNIPDLVCEILQENGYYTGWTVLNAADYGVPQIRERVFVIASKHKEITPEVLPIPNHKPIRNKITPAVKRMKGFHESRHFMEPNYPEAHLPEWVNVGDALSDLPTLYKSSRDKYQFYPLNLSFPYEKDPVNAFQQEMRKTNALKVSGHAYRKTTRDFPIFERMNSGDNYNEASKIADDLLEEQCRFLGIDPMKHEDSYKEMKKKIVPPYSRDKFQEKWKRLDPEITSHTLVAHLSTDTYSHIHPWEPRGISVREAARIQSFPDDFMFQCTMSNAFKQIGNAVPPLLSKALASSIAEWLQKEKASTL</sequence>
<dbReference type="InterPro" id="IPR029063">
    <property type="entry name" value="SAM-dependent_MTases_sf"/>
</dbReference>
<dbReference type="NCBIfam" id="TIGR00675">
    <property type="entry name" value="dcm"/>
    <property type="match status" value="1"/>
</dbReference>
<keyword evidence="4 6" id="KW-0949">S-adenosyl-L-methionine</keyword>
<dbReference type="EC" id="2.1.1.37" evidence="1"/>
<evidence type="ECO:0000313" key="9">
    <source>
        <dbReference type="Proteomes" id="UP000199668"/>
    </source>
</evidence>
<dbReference type="PANTHER" id="PTHR10629">
    <property type="entry name" value="CYTOSINE-SPECIFIC METHYLTRANSFERASE"/>
    <property type="match status" value="1"/>
</dbReference>